<gene>
    <name evidence="1" type="ORF">MSG28_000798</name>
</gene>
<evidence type="ECO:0000313" key="2">
    <source>
        <dbReference type="Proteomes" id="UP001064048"/>
    </source>
</evidence>
<dbReference type="EMBL" id="CM046131">
    <property type="protein sequence ID" value="KAI8430576.1"/>
    <property type="molecule type" value="Genomic_DNA"/>
</dbReference>
<reference evidence="1 2" key="1">
    <citation type="journal article" date="2022" name="Genome Biol. Evol.">
        <title>The Spruce Budworm Genome: Reconstructing the Evolutionary History of Antifreeze Proteins.</title>
        <authorList>
            <person name="Beliveau C."/>
            <person name="Gagne P."/>
            <person name="Picq S."/>
            <person name="Vernygora O."/>
            <person name="Keeling C.I."/>
            <person name="Pinkney K."/>
            <person name="Doucet D."/>
            <person name="Wen F."/>
            <person name="Johnston J.S."/>
            <person name="Maaroufi H."/>
            <person name="Boyle B."/>
            <person name="Laroche J."/>
            <person name="Dewar K."/>
            <person name="Juretic N."/>
            <person name="Blackburn G."/>
            <person name="Nisole A."/>
            <person name="Brunet B."/>
            <person name="Brandao M."/>
            <person name="Lumley L."/>
            <person name="Duan J."/>
            <person name="Quan G."/>
            <person name="Lucarotti C.J."/>
            <person name="Roe A.D."/>
            <person name="Sperling F.A.H."/>
            <person name="Levesque R.C."/>
            <person name="Cusson M."/>
        </authorList>
    </citation>
    <scope>NUCLEOTIDE SEQUENCE [LARGE SCALE GENOMIC DNA]</scope>
    <source>
        <strain evidence="1">Glfc:IPQL:Cfum</strain>
    </source>
</reference>
<proteinExistence type="predicted"/>
<keyword evidence="2" id="KW-1185">Reference proteome</keyword>
<sequence length="598" mass="66052">MVCYCSVRALHTHAIHMLQAERCQERSQRSVIESLPVLILLRALLLHDARIGEGPRARTSGTCCGRGRAGGVLALPRAQPAGNKYITGNTVIAGKICKLKWQSGRGTLLEEQKTVRGEKSSTTNRKTTRWQASHQNQDGFISHSARFMFDRADNSTHNATTDIPQIDEFLPYLLESCGQDDFHCNSGTCIPKNQRCNRIFDCPGGYGEDEQNCDCTEDEFQCLDDLSCIESRKRCDGRSHCNDGSDEKDCSTACKADQWQCDYGNCIKRSKRCDGRVDCPTDRSDERNCVAVGYFMCRSGYSIPNNLRCNRRYDCPPGDNSDEQNCRTICMAYEYKCSSGQCVRAEAQCNGTAECLDGSDESGCPCKRDELSCRDGPCINVALRCNGQKNCPHGEDELNCAPPSPSPSPSRSMRLTCVCMWSCSSARSSISTGCPQDQFTCPSGSSTPCARQCDGIPECDNREDEDDCPGEAGDVTDECDHECDGQCLDSNKICDGTEDCSDGSDELQCNKCDGPDDFRCGNGECINIALRCNTFTDCTDLTDELDCNTTMTSTHECTDEEFTCKNNRCINNHFFCDGNDDCDDNSDEENCHSKNTPI</sequence>
<evidence type="ECO:0000313" key="1">
    <source>
        <dbReference type="EMBL" id="KAI8430576.1"/>
    </source>
</evidence>
<accession>A0ACC0K2V4</accession>
<organism evidence="1 2">
    <name type="scientific">Choristoneura fumiferana</name>
    <name type="common">Spruce budworm moth</name>
    <name type="synonym">Archips fumiferana</name>
    <dbReference type="NCBI Taxonomy" id="7141"/>
    <lineage>
        <taxon>Eukaryota</taxon>
        <taxon>Metazoa</taxon>
        <taxon>Ecdysozoa</taxon>
        <taxon>Arthropoda</taxon>
        <taxon>Hexapoda</taxon>
        <taxon>Insecta</taxon>
        <taxon>Pterygota</taxon>
        <taxon>Neoptera</taxon>
        <taxon>Endopterygota</taxon>
        <taxon>Lepidoptera</taxon>
        <taxon>Glossata</taxon>
        <taxon>Ditrysia</taxon>
        <taxon>Tortricoidea</taxon>
        <taxon>Tortricidae</taxon>
        <taxon>Tortricinae</taxon>
        <taxon>Choristoneura</taxon>
    </lineage>
</organism>
<dbReference type="Proteomes" id="UP001064048">
    <property type="component" value="Chromosome Z"/>
</dbReference>
<name>A0ACC0K2V4_CHOFU</name>
<comment type="caution">
    <text evidence="1">The sequence shown here is derived from an EMBL/GenBank/DDBJ whole genome shotgun (WGS) entry which is preliminary data.</text>
</comment>
<protein>
    <submittedName>
        <fullName evidence="1">Uncharacterized protein</fullName>
    </submittedName>
</protein>